<name>A0AAV6FEI4_9TELE</name>
<keyword evidence="10" id="KW-1185">Reference proteome</keyword>
<dbReference type="InterPro" id="IPR009057">
    <property type="entry name" value="Homeodomain-like_sf"/>
</dbReference>
<dbReference type="Gene3D" id="1.10.10.60">
    <property type="entry name" value="Homeodomain-like"/>
    <property type="match status" value="4"/>
</dbReference>
<feature type="compositionally biased region" description="Low complexity" evidence="6">
    <location>
        <begin position="65"/>
        <end position="75"/>
    </location>
</feature>
<dbReference type="PROSITE" id="PS51294">
    <property type="entry name" value="HTH_MYB"/>
    <property type="match status" value="3"/>
</dbReference>
<feature type="region of interest" description="Disordered" evidence="6">
    <location>
        <begin position="112"/>
        <end position="137"/>
    </location>
</feature>
<evidence type="ECO:0000256" key="4">
    <source>
        <dbReference type="ARBA" id="ARBA00023242"/>
    </source>
</evidence>
<dbReference type="GO" id="GO:0000978">
    <property type="term" value="F:RNA polymerase II cis-regulatory region sequence-specific DNA binding"/>
    <property type="evidence" value="ECO:0007669"/>
    <property type="project" value="TreeGrafter"/>
</dbReference>
<dbReference type="PANTHER" id="PTHR46621:SF1">
    <property type="entry name" value="SNRNA-ACTIVATING PROTEIN COMPLEX SUBUNIT 4"/>
    <property type="match status" value="1"/>
</dbReference>
<feature type="domain" description="HTH myb-type" evidence="8">
    <location>
        <begin position="346"/>
        <end position="402"/>
    </location>
</feature>
<feature type="region of interest" description="Disordered" evidence="6">
    <location>
        <begin position="65"/>
        <end position="87"/>
    </location>
</feature>
<evidence type="ECO:0000256" key="3">
    <source>
        <dbReference type="ARBA" id="ARBA00023163"/>
    </source>
</evidence>
<feature type="domain" description="Myb-like" evidence="7">
    <location>
        <begin position="454"/>
        <end position="505"/>
    </location>
</feature>
<protein>
    <recommendedName>
        <fullName evidence="11">snRNA-activating protein complex subunit 4</fullName>
    </recommendedName>
</protein>
<keyword evidence="4" id="KW-0539">Nucleus</keyword>
<evidence type="ECO:0000313" key="10">
    <source>
        <dbReference type="Proteomes" id="UP000823561"/>
    </source>
</evidence>
<dbReference type="SUPFAM" id="SSF46689">
    <property type="entry name" value="Homeodomain-like"/>
    <property type="match status" value="3"/>
</dbReference>
<proteinExistence type="predicted"/>
<feature type="domain" description="HTH myb-type" evidence="8">
    <location>
        <begin position="454"/>
        <end position="509"/>
    </location>
</feature>
<dbReference type="Proteomes" id="UP000823561">
    <property type="component" value="Chromosome 24"/>
</dbReference>
<evidence type="ECO:0000256" key="2">
    <source>
        <dbReference type="ARBA" id="ARBA00023125"/>
    </source>
</evidence>
<feature type="domain" description="Myb-like" evidence="7">
    <location>
        <begin position="506"/>
        <end position="557"/>
    </location>
</feature>
<dbReference type="PROSITE" id="PS50090">
    <property type="entry name" value="MYB_LIKE"/>
    <property type="match status" value="4"/>
</dbReference>
<keyword evidence="3" id="KW-0804">Transcription</keyword>
<dbReference type="InterPro" id="IPR001005">
    <property type="entry name" value="SANT/Myb"/>
</dbReference>
<dbReference type="PANTHER" id="PTHR46621">
    <property type="entry name" value="SNRNA-ACTIVATING PROTEIN COMPLEX SUBUNIT 4"/>
    <property type="match status" value="1"/>
</dbReference>
<keyword evidence="5" id="KW-0175">Coiled coil</keyword>
<feature type="compositionally biased region" description="Acidic residues" evidence="6">
    <location>
        <begin position="76"/>
        <end position="86"/>
    </location>
</feature>
<keyword evidence="1" id="KW-0805">Transcription regulation</keyword>
<feature type="coiled-coil region" evidence="5">
    <location>
        <begin position="155"/>
        <end position="182"/>
    </location>
</feature>
<dbReference type="GO" id="GO:0042795">
    <property type="term" value="P:snRNA transcription by RNA polymerase II"/>
    <property type="evidence" value="ECO:0007669"/>
    <property type="project" value="TreeGrafter"/>
</dbReference>
<reference evidence="9" key="1">
    <citation type="submission" date="2020-10" db="EMBL/GenBank/DDBJ databases">
        <title>Chromosome-scale genome assembly of the Allis shad, Alosa alosa.</title>
        <authorList>
            <person name="Margot Z."/>
            <person name="Christophe K."/>
            <person name="Cabau C."/>
            <person name="Louis A."/>
            <person name="Berthelot C."/>
            <person name="Parey E."/>
            <person name="Roest Crollius H."/>
            <person name="Montfort J."/>
            <person name="Robinson-Rechavi M."/>
            <person name="Bucao C."/>
            <person name="Bouchez O."/>
            <person name="Gislard M."/>
            <person name="Lluch J."/>
            <person name="Milhes M."/>
            <person name="Lampietro C."/>
            <person name="Lopez Roques C."/>
            <person name="Donnadieu C."/>
            <person name="Braasch I."/>
            <person name="Desvignes T."/>
            <person name="Postlethwait J."/>
            <person name="Bobe J."/>
            <person name="Guiguen Y."/>
        </authorList>
    </citation>
    <scope>NUCLEOTIDE SEQUENCE</scope>
    <source>
        <strain evidence="9">M-15738</strain>
        <tissue evidence="9">Blood</tissue>
    </source>
</reference>
<dbReference type="Pfam" id="PF13921">
    <property type="entry name" value="Myb_DNA-bind_6"/>
    <property type="match status" value="1"/>
</dbReference>
<dbReference type="GO" id="GO:0019185">
    <property type="term" value="C:snRNA-activating protein complex"/>
    <property type="evidence" value="ECO:0007669"/>
    <property type="project" value="TreeGrafter"/>
</dbReference>
<dbReference type="Pfam" id="PF00249">
    <property type="entry name" value="Myb_DNA-binding"/>
    <property type="match status" value="2"/>
</dbReference>
<dbReference type="AlphaFoldDB" id="A0AAV6FEI4"/>
<comment type="caution">
    <text evidence="9">The sequence shown here is derived from an EMBL/GenBank/DDBJ whole genome shotgun (WGS) entry which is preliminary data.</text>
</comment>
<dbReference type="GO" id="GO:0042796">
    <property type="term" value="P:snRNA transcription by RNA polymerase III"/>
    <property type="evidence" value="ECO:0007669"/>
    <property type="project" value="TreeGrafter"/>
</dbReference>
<dbReference type="GO" id="GO:0001006">
    <property type="term" value="F:RNA polymerase III type 3 promoter sequence-specific DNA binding"/>
    <property type="evidence" value="ECO:0007669"/>
    <property type="project" value="TreeGrafter"/>
</dbReference>
<dbReference type="CDD" id="cd00167">
    <property type="entry name" value="SANT"/>
    <property type="match status" value="3"/>
</dbReference>
<evidence type="ECO:0000256" key="6">
    <source>
        <dbReference type="SAM" id="MobiDB-lite"/>
    </source>
</evidence>
<gene>
    <name evidence="9" type="ORF">AALO_G00299550</name>
</gene>
<dbReference type="EMBL" id="JADWDJ010000024">
    <property type="protein sequence ID" value="KAG5261060.1"/>
    <property type="molecule type" value="Genomic_DNA"/>
</dbReference>
<evidence type="ECO:0000313" key="9">
    <source>
        <dbReference type="EMBL" id="KAG5261060.1"/>
    </source>
</evidence>
<dbReference type="SMART" id="SM00717">
    <property type="entry name" value="SANT"/>
    <property type="match status" value="5"/>
</dbReference>
<evidence type="ECO:0000259" key="7">
    <source>
        <dbReference type="PROSITE" id="PS50090"/>
    </source>
</evidence>
<dbReference type="InterPro" id="IPR051575">
    <property type="entry name" value="Myb-like_DNA-bd"/>
</dbReference>
<evidence type="ECO:0000256" key="1">
    <source>
        <dbReference type="ARBA" id="ARBA00023015"/>
    </source>
</evidence>
<evidence type="ECO:0000256" key="5">
    <source>
        <dbReference type="SAM" id="Coils"/>
    </source>
</evidence>
<dbReference type="InterPro" id="IPR017930">
    <property type="entry name" value="Myb_dom"/>
</dbReference>
<evidence type="ECO:0000259" key="8">
    <source>
        <dbReference type="PROSITE" id="PS51294"/>
    </source>
</evidence>
<accession>A0AAV6FEI4</accession>
<sequence>MEPNDMMALRDDSRNEEEVLNSCPSNFHQNDAMENVPESVDLITQREKVQQQILALEKYFDADGNSDVSSCSSLDGDSEDGDDDTLDNVSSLDAKHLKIQLEIKQLEEKLGLGTDHLSDDGGSSERAMSEENSDDEDFELPLNTETCLEMNLVYQEVVKEKLSELEKLLQDNKQQQRELEGHVHGSAASNPRVPSNNLFIGNFMKPYFKDKVTGLGPPANPEAKEKMISGTKPCDEKSIKRWEGWQKSLLISAVVQDTMKRLIQPKLSKMEYLRDKASKVEGTEKEMLQKQIQDLDMGIAKIRALSENDLMGERNDDHDWEKISNIDFEGKRKAEDLKQFWQNYLHPSVNKSSWKPDEIEKLKSIVEENQGHNWEEIAEQMGTNRTAFMCFQTHQRYIYKDFKKREWTKEEDDHLRHLVQKYRIGNFIPHTQISYFLDGRDASQVVYRWGQVLDPSIKKGPWSKDEDELLLKAVEKYGVPNWWRIRFDVPGRTDSQVRDRYLDCLSDDVKKGPWTREEVNMLIRAVNKYGVGKWAKIASEIPNRIDSQCLQKWKQINKRMIARRSFSNSSISHLLDSKRILTKQTREKRKKFGEV</sequence>
<organism evidence="9 10">
    <name type="scientific">Alosa alosa</name>
    <name type="common">allis shad</name>
    <dbReference type="NCBI Taxonomy" id="278164"/>
    <lineage>
        <taxon>Eukaryota</taxon>
        <taxon>Metazoa</taxon>
        <taxon>Chordata</taxon>
        <taxon>Craniata</taxon>
        <taxon>Vertebrata</taxon>
        <taxon>Euteleostomi</taxon>
        <taxon>Actinopterygii</taxon>
        <taxon>Neopterygii</taxon>
        <taxon>Teleostei</taxon>
        <taxon>Clupei</taxon>
        <taxon>Clupeiformes</taxon>
        <taxon>Clupeoidei</taxon>
        <taxon>Clupeidae</taxon>
        <taxon>Alosa</taxon>
    </lineage>
</organism>
<feature type="domain" description="HTH myb-type" evidence="8">
    <location>
        <begin position="510"/>
        <end position="561"/>
    </location>
</feature>
<keyword evidence="2" id="KW-0238">DNA-binding</keyword>
<feature type="domain" description="Myb-like" evidence="7">
    <location>
        <begin position="399"/>
        <end position="453"/>
    </location>
</feature>
<evidence type="ECO:0008006" key="11">
    <source>
        <dbReference type="Google" id="ProtNLM"/>
    </source>
</evidence>
<feature type="domain" description="Myb-like" evidence="7">
    <location>
        <begin position="346"/>
        <end position="398"/>
    </location>
</feature>